<dbReference type="InterPro" id="IPR036286">
    <property type="entry name" value="LexA/Signal_pep-like_sf"/>
</dbReference>
<dbReference type="SMART" id="SM00530">
    <property type="entry name" value="HTH_XRE"/>
    <property type="match status" value="1"/>
</dbReference>
<dbReference type="Gene3D" id="2.10.109.10">
    <property type="entry name" value="Umud Fragment, subunit A"/>
    <property type="match status" value="1"/>
</dbReference>
<reference evidence="5 6" key="1">
    <citation type="submission" date="2018-03" db="EMBL/GenBank/DDBJ databases">
        <title>Diversity of bacteria associated with corn roots inoculated with woodland soils in Canada, and Description of Pseudomonas aylmerense sp. nov.</title>
        <authorList>
            <person name="Tambong J.T."/>
            <person name="Xu R."/>
            <person name="Tchagang C."/>
        </authorList>
    </citation>
    <scope>NUCLEOTIDE SEQUENCE [LARGE SCALE GENOMIC DNA]</scope>
    <source>
        <strain evidence="5 6">S1E44</strain>
    </source>
</reference>
<keyword evidence="2" id="KW-0238">DNA-binding</keyword>
<dbReference type="Pfam" id="PF00717">
    <property type="entry name" value="Peptidase_S24"/>
    <property type="match status" value="1"/>
</dbReference>
<dbReference type="InterPro" id="IPR010982">
    <property type="entry name" value="Lambda_DNA-bd_dom_sf"/>
</dbReference>
<dbReference type="PANTHER" id="PTHR40661:SF2">
    <property type="entry name" value="HTH-TYPE TRANSCRIPTIONAL REGULATOR PRTR"/>
    <property type="match status" value="1"/>
</dbReference>
<feature type="domain" description="HTH cro/C1-type" evidence="4">
    <location>
        <begin position="16"/>
        <end position="69"/>
    </location>
</feature>
<dbReference type="CDD" id="cd06529">
    <property type="entry name" value="S24_LexA-like"/>
    <property type="match status" value="1"/>
</dbReference>
<sequence>MKYLPIDLLPTLSDRLKYAMEQLNLSQTDVAKLSGCSQATIFKIVDGQTRESRKTGAIARGLNLSLPWLENGDMPASIVPITRRQEKSPPPLILEPVSAWDNDTPLNDDEVEIPLFKQVEISAGAGRTAVQAEYGRVLRFSLATLRQCGVHPANALCAPVTGRSQEPLILHGATVGIDRGMTKIISDHLYAIEQEGALRIKFLERLEGGGLKLVSYNRAEHPDESYTFDQFVEQQMKVLGRVFWWSTIRPVNAPPLPRN</sequence>
<dbReference type="GO" id="GO:0003677">
    <property type="term" value="F:DNA binding"/>
    <property type="evidence" value="ECO:0007669"/>
    <property type="project" value="UniProtKB-KW"/>
</dbReference>
<dbReference type="RefSeq" id="WP_081730300.1">
    <property type="nucleotide sequence ID" value="NZ_MAUE01000001.1"/>
</dbReference>
<evidence type="ECO:0000313" key="6">
    <source>
        <dbReference type="Proteomes" id="UP000240571"/>
    </source>
</evidence>
<dbReference type="OrthoDB" id="8613261at2"/>
<gene>
    <name evidence="5" type="ORF">C9382_23235</name>
</gene>
<evidence type="ECO:0000259" key="4">
    <source>
        <dbReference type="PROSITE" id="PS50943"/>
    </source>
</evidence>
<evidence type="ECO:0000313" key="5">
    <source>
        <dbReference type="EMBL" id="PTC25869.1"/>
    </source>
</evidence>
<protein>
    <submittedName>
        <fullName evidence="5">Helix-turn-helix domain-containing protein</fullName>
    </submittedName>
</protein>
<dbReference type="AlphaFoldDB" id="A0A2T4FR52"/>
<dbReference type="PANTHER" id="PTHR40661">
    <property type="match status" value="1"/>
</dbReference>
<dbReference type="Gene3D" id="1.10.260.40">
    <property type="entry name" value="lambda repressor-like DNA-binding domains"/>
    <property type="match status" value="1"/>
</dbReference>
<dbReference type="Pfam" id="PF01381">
    <property type="entry name" value="HTH_3"/>
    <property type="match status" value="1"/>
</dbReference>
<organism evidence="5 6">
    <name type="scientific">Pseudomonas aylmerensis</name>
    <dbReference type="NCBI Taxonomy" id="1869229"/>
    <lineage>
        <taxon>Bacteria</taxon>
        <taxon>Pseudomonadati</taxon>
        <taxon>Pseudomonadota</taxon>
        <taxon>Gammaproteobacteria</taxon>
        <taxon>Pseudomonadales</taxon>
        <taxon>Pseudomonadaceae</taxon>
        <taxon>Pseudomonas</taxon>
    </lineage>
</organism>
<proteinExistence type="predicted"/>
<dbReference type="Proteomes" id="UP000240571">
    <property type="component" value="Unassembled WGS sequence"/>
</dbReference>
<dbReference type="InterPro" id="IPR001387">
    <property type="entry name" value="Cro/C1-type_HTH"/>
</dbReference>
<keyword evidence="3" id="KW-0804">Transcription</keyword>
<dbReference type="PROSITE" id="PS50943">
    <property type="entry name" value="HTH_CROC1"/>
    <property type="match status" value="1"/>
</dbReference>
<accession>A0A2T4FR52</accession>
<dbReference type="SUPFAM" id="SSF51306">
    <property type="entry name" value="LexA/Signal peptidase"/>
    <property type="match status" value="1"/>
</dbReference>
<dbReference type="CDD" id="cd00093">
    <property type="entry name" value="HTH_XRE"/>
    <property type="match status" value="1"/>
</dbReference>
<dbReference type="InterPro" id="IPR015927">
    <property type="entry name" value="Peptidase_S24_S26A/B/C"/>
</dbReference>
<dbReference type="InterPro" id="IPR039418">
    <property type="entry name" value="LexA-like"/>
</dbReference>
<keyword evidence="1" id="KW-0805">Transcription regulation</keyword>
<comment type="caution">
    <text evidence="5">The sequence shown here is derived from an EMBL/GenBank/DDBJ whole genome shotgun (WGS) entry which is preliminary data.</text>
</comment>
<dbReference type="EMBL" id="PYWW01000049">
    <property type="protein sequence ID" value="PTC25869.1"/>
    <property type="molecule type" value="Genomic_DNA"/>
</dbReference>
<evidence type="ECO:0000256" key="2">
    <source>
        <dbReference type="ARBA" id="ARBA00023125"/>
    </source>
</evidence>
<name>A0A2T4FR52_9PSED</name>
<evidence type="ECO:0000256" key="3">
    <source>
        <dbReference type="ARBA" id="ARBA00023163"/>
    </source>
</evidence>
<dbReference type="SUPFAM" id="SSF47413">
    <property type="entry name" value="lambda repressor-like DNA-binding domains"/>
    <property type="match status" value="1"/>
</dbReference>
<evidence type="ECO:0000256" key="1">
    <source>
        <dbReference type="ARBA" id="ARBA00023015"/>
    </source>
</evidence>